<evidence type="ECO:0000313" key="1">
    <source>
        <dbReference type="EMBL" id="KAK3061666.1"/>
    </source>
</evidence>
<evidence type="ECO:0000313" key="2">
    <source>
        <dbReference type="Proteomes" id="UP001186974"/>
    </source>
</evidence>
<comment type="caution">
    <text evidence="1">The sequence shown here is derived from an EMBL/GenBank/DDBJ whole genome shotgun (WGS) entry which is preliminary data.</text>
</comment>
<reference evidence="1" key="1">
    <citation type="submission" date="2024-09" db="EMBL/GenBank/DDBJ databases">
        <title>Black Yeasts Isolated from many extreme environments.</title>
        <authorList>
            <person name="Coleine C."/>
            <person name="Stajich J.E."/>
            <person name="Selbmann L."/>
        </authorList>
    </citation>
    <scope>NUCLEOTIDE SEQUENCE</scope>
    <source>
        <strain evidence="1">CCFEE 5737</strain>
    </source>
</reference>
<feature type="non-terminal residue" evidence="1">
    <location>
        <position position="1"/>
    </location>
</feature>
<name>A0ACC3D4B3_9PEZI</name>
<sequence>EGELEVGASSGGATATKMAGGADAAEVPNEMAPVEPTRSLEEKEDPMATVTSGAAAAAAAASTTQTDNQTDSNATAIDTDAAAAAVPDAATESQTSPSKHTMTDAGAQTGQQEMHFRAEGEGPEKEAKFTTYLGGRAPEKGNVVVTDKGEEILADPDGKGDVEKIGHGM</sequence>
<protein>
    <submittedName>
        <fullName evidence="1">Uncharacterized protein</fullName>
    </submittedName>
</protein>
<gene>
    <name evidence="1" type="ORF">LTS18_005693</name>
</gene>
<proteinExistence type="predicted"/>
<dbReference type="Proteomes" id="UP001186974">
    <property type="component" value="Unassembled WGS sequence"/>
</dbReference>
<organism evidence="1 2">
    <name type="scientific">Coniosporium uncinatum</name>
    <dbReference type="NCBI Taxonomy" id="93489"/>
    <lineage>
        <taxon>Eukaryota</taxon>
        <taxon>Fungi</taxon>
        <taxon>Dikarya</taxon>
        <taxon>Ascomycota</taxon>
        <taxon>Pezizomycotina</taxon>
        <taxon>Dothideomycetes</taxon>
        <taxon>Dothideomycetes incertae sedis</taxon>
        <taxon>Coniosporium</taxon>
    </lineage>
</organism>
<accession>A0ACC3D4B3</accession>
<dbReference type="EMBL" id="JAWDJW010007698">
    <property type="protein sequence ID" value="KAK3061666.1"/>
    <property type="molecule type" value="Genomic_DNA"/>
</dbReference>
<keyword evidence="2" id="KW-1185">Reference proteome</keyword>